<evidence type="ECO:0000256" key="1">
    <source>
        <dbReference type="ARBA" id="ARBA00004651"/>
    </source>
</evidence>
<keyword evidence="8" id="KW-1185">Reference proteome</keyword>
<evidence type="ECO:0000256" key="6">
    <source>
        <dbReference type="SAM" id="Phobius"/>
    </source>
</evidence>
<dbReference type="AlphaFoldDB" id="A0A1C7NZQ5"/>
<feature type="transmembrane region" description="Helical" evidence="6">
    <location>
        <begin position="64"/>
        <end position="88"/>
    </location>
</feature>
<feature type="transmembrane region" description="Helical" evidence="6">
    <location>
        <begin position="37"/>
        <end position="58"/>
    </location>
</feature>
<evidence type="ECO:0000256" key="4">
    <source>
        <dbReference type="ARBA" id="ARBA00022989"/>
    </source>
</evidence>
<dbReference type="OrthoDB" id="9792579at2"/>
<evidence type="ECO:0000256" key="2">
    <source>
        <dbReference type="ARBA" id="ARBA00022475"/>
    </source>
</evidence>
<feature type="transmembrane region" description="Helical" evidence="6">
    <location>
        <begin position="145"/>
        <end position="166"/>
    </location>
</feature>
<evidence type="ECO:0000313" key="8">
    <source>
        <dbReference type="Proteomes" id="UP000093111"/>
    </source>
</evidence>
<sequence length="312" mass="32162">MVFDAVTFGLFLASAIRLAAPILLASLGELVSERTGVLNIGLEGLMLFAAFGAVLGLQLTGVPYAGVLMGGLWGIGAAAVLAITVAVLRADQIVVGIGFNILALGLTSLLRELSLDPAYLVPSLRAVSMLRLPYLSDIPVVGRALFSQSPILYAGVVIAVMLWAVIRYTRLGLVIRSVGEGAGAADAAGISVTAVRFSAILFTGLLAGIAGAYLTLVASGGIFVDNITGGRGYLAVAVVIFGRWNPILVMLASVLFGCADALQYQGQAIGLSISPPLLLMSPFLLALIAWVLLGKSNAGPSEIGIPFLRGQK</sequence>
<dbReference type="CDD" id="cd06580">
    <property type="entry name" value="TM_PBP1_transp_TpRbsC_like"/>
    <property type="match status" value="1"/>
</dbReference>
<feature type="transmembrane region" description="Helical" evidence="6">
    <location>
        <begin position="268"/>
        <end position="293"/>
    </location>
</feature>
<keyword evidence="4 6" id="KW-1133">Transmembrane helix</keyword>
<evidence type="ECO:0000256" key="5">
    <source>
        <dbReference type="ARBA" id="ARBA00023136"/>
    </source>
</evidence>
<dbReference type="GO" id="GO:0022857">
    <property type="term" value="F:transmembrane transporter activity"/>
    <property type="evidence" value="ECO:0007669"/>
    <property type="project" value="InterPro"/>
</dbReference>
<organism evidence="7 8">
    <name type="scientific">Pararhizobium polonicum</name>
    <dbReference type="NCBI Taxonomy" id="1612624"/>
    <lineage>
        <taxon>Bacteria</taxon>
        <taxon>Pseudomonadati</taxon>
        <taxon>Pseudomonadota</taxon>
        <taxon>Alphaproteobacteria</taxon>
        <taxon>Hyphomicrobiales</taxon>
        <taxon>Rhizobiaceae</taxon>
        <taxon>Rhizobium/Agrobacterium group</taxon>
        <taxon>Pararhizobium</taxon>
    </lineage>
</organism>
<dbReference type="PANTHER" id="PTHR43370:SF2">
    <property type="entry name" value="ABC TRANSPORTER PERMEASE PROTEIN"/>
    <property type="match status" value="1"/>
</dbReference>
<dbReference type="RefSeq" id="WP_068954947.1">
    <property type="nucleotide sequence ID" value="NZ_LGLV01000009.1"/>
</dbReference>
<feature type="transmembrane region" description="Helical" evidence="6">
    <location>
        <begin position="6"/>
        <end position="25"/>
    </location>
</feature>
<feature type="transmembrane region" description="Helical" evidence="6">
    <location>
        <begin position="93"/>
        <end position="110"/>
    </location>
</feature>
<keyword evidence="5 6" id="KW-0472">Membrane</keyword>
<feature type="transmembrane region" description="Helical" evidence="6">
    <location>
        <begin position="199"/>
        <end position="222"/>
    </location>
</feature>
<dbReference type="STRING" id="1612624.ADU59_14945"/>
<dbReference type="InterPro" id="IPR001851">
    <property type="entry name" value="ABC_transp_permease"/>
</dbReference>
<keyword evidence="3 6" id="KW-0812">Transmembrane</keyword>
<comment type="caution">
    <text evidence="7">The sequence shown here is derived from an EMBL/GenBank/DDBJ whole genome shotgun (WGS) entry which is preliminary data.</text>
</comment>
<keyword evidence="2" id="KW-1003">Cell membrane</keyword>
<dbReference type="GO" id="GO:0005886">
    <property type="term" value="C:plasma membrane"/>
    <property type="evidence" value="ECO:0007669"/>
    <property type="project" value="UniProtKB-SubCell"/>
</dbReference>
<evidence type="ECO:0000313" key="7">
    <source>
        <dbReference type="EMBL" id="OBZ94497.1"/>
    </source>
</evidence>
<dbReference type="Pfam" id="PF02653">
    <property type="entry name" value="BPD_transp_2"/>
    <property type="match status" value="1"/>
</dbReference>
<feature type="transmembrane region" description="Helical" evidence="6">
    <location>
        <begin position="234"/>
        <end position="256"/>
    </location>
</feature>
<dbReference type="EMBL" id="LGLV01000009">
    <property type="protein sequence ID" value="OBZ94497.1"/>
    <property type="molecule type" value="Genomic_DNA"/>
</dbReference>
<dbReference type="Proteomes" id="UP000093111">
    <property type="component" value="Unassembled WGS sequence"/>
</dbReference>
<accession>A0A1C7NZQ5</accession>
<dbReference type="PANTHER" id="PTHR43370">
    <property type="entry name" value="SUGAR ABC TRANSPORTER INTEGRAL MEMBRANE PROTEIN-RELATED"/>
    <property type="match status" value="1"/>
</dbReference>
<comment type="subcellular location">
    <subcellularLocation>
        <location evidence="1">Cell membrane</location>
        <topology evidence="1">Multi-pass membrane protein</topology>
    </subcellularLocation>
</comment>
<evidence type="ECO:0000256" key="3">
    <source>
        <dbReference type="ARBA" id="ARBA00022692"/>
    </source>
</evidence>
<gene>
    <name evidence="7" type="ORF">ADU59_14945</name>
</gene>
<protein>
    <submittedName>
        <fullName evidence="7">ABC transporter permease</fullName>
    </submittedName>
</protein>
<proteinExistence type="predicted"/>
<name>A0A1C7NZQ5_9HYPH</name>
<reference evidence="7 8" key="1">
    <citation type="journal article" date="2016" name="Syst. Appl. Microbiol.">
        <title>Pararhizobium polonicum sp. nov. isolated from tumors on stone fruit rootstocks.</title>
        <authorList>
            <person name="Pulawska J."/>
            <person name="Kuzmanovic N."/>
            <person name="Willems A."/>
            <person name="Pothier J.F."/>
        </authorList>
    </citation>
    <scope>NUCLEOTIDE SEQUENCE [LARGE SCALE GENOMIC DNA]</scope>
    <source>
        <strain evidence="7 8">F5.1</strain>
    </source>
</reference>